<reference evidence="1 2" key="1">
    <citation type="journal article" date="2016" name="Mol. Biol. Evol.">
        <title>Comparative Genomics of Early-Diverging Mushroom-Forming Fungi Provides Insights into the Origins of Lignocellulose Decay Capabilities.</title>
        <authorList>
            <person name="Nagy L.G."/>
            <person name="Riley R."/>
            <person name="Tritt A."/>
            <person name="Adam C."/>
            <person name="Daum C."/>
            <person name="Floudas D."/>
            <person name="Sun H."/>
            <person name="Yadav J.S."/>
            <person name="Pangilinan J."/>
            <person name="Larsson K.H."/>
            <person name="Matsuura K."/>
            <person name="Barry K."/>
            <person name="Labutti K."/>
            <person name="Kuo R."/>
            <person name="Ohm R.A."/>
            <person name="Bhattacharya S.S."/>
            <person name="Shirouzu T."/>
            <person name="Yoshinaga Y."/>
            <person name="Martin F.M."/>
            <person name="Grigoriev I.V."/>
            <person name="Hibbett D.S."/>
        </authorList>
    </citation>
    <scope>NUCLEOTIDE SEQUENCE [LARGE SCALE GENOMIC DNA]</scope>
    <source>
        <strain evidence="1 2">CBS 109695</strain>
    </source>
</reference>
<proteinExistence type="predicted"/>
<organism evidence="1 2">
    <name type="scientific">Athelia psychrophila</name>
    <dbReference type="NCBI Taxonomy" id="1759441"/>
    <lineage>
        <taxon>Eukaryota</taxon>
        <taxon>Fungi</taxon>
        <taxon>Dikarya</taxon>
        <taxon>Basidiomycota</taxon>
        <taxon>Agaricomycotina</taxon>
        <taxon>Agaricomycetes</taxon>
        <taxon>Agaricomycetidae</taxon>
        <taxon>Atheliales</taxon>
        <taxon>Atheliaceae</taxon>
        <taxon>Athelia</taxon>
    </lineage>
</organism>
<sequence length="457" mass="49216">MARNPHHAKSRAIYPGQKIHASVAFKNPRYHPKAIFYPTPGALKRPDVQAEVPILSWNQLVAEGPSGNFHDDWKPRLEMDLFDLTAPSRAFPLLLGDLSYINTLQVLNRLGFLAALSGANAILSKDPHKESGDDQDDDKKDNAKSRRLTLKRLLKREDLVFLATVKLLARLATAPVLEADRLEMENILLSYSSCAESSSQSGLTPTAETRVADRIVGCLALEEPILGEAINTIIEIAPIGKLWKQLENLGVVEKLVRMLSAGKVVTWLPTENLVPILSANTAAVATSSANALAFLATSSVDALVALATPSANVAPATPSDAQVALATSSANALVALARYDSTWQTILELVRNNRPNFNSRLLAPVAGSDDTRDAAAIIIPDLVDYLVKSQITEKAPSGMISHQLDGVIDKETITLLNAMLVNEKRSDASAADVLAKQKLSDSAADALAKLSRHGQSR</sequence>
<keyword evidence="2" id="KW-1185">Reference proteome</keyword>
<name>A0A166SL85_9AGAM</name>
<dbReference type="STRING" id="436010.A0A166SL85"/>
<dbReference type="Proteomes" id="UP000076532">
    <property type="component" value="Unassembled WGS sequence"/>
</dbReference>
<dbReference type="EMBL" id="KV417498">
    <property type="protein sequence ID" value="KZP29577.1"/>
    <property type="molecule type" value="Genomic_DNA"/>
</dbReference>
<accession>A0A166SL85</accession>
<dbReference type="AlphaFoldDB" id="A0A166SL85"/>
<evidence type="ECO:0000313" key="1">
    <source>
        <dbReference type="EMBL" id="KZP29577.1"/>
    </source>
</evidence>
<gene>
    <name evidence="1" type="ORF">FIBSPDRAFT_194422</name>
</gene>
<evidence type="ECO:0000313" key="2">
    <source>
        <dbReference type="Proteomes" id="UP000076532"/>
    </source>
</evidence>
<protein>
    <submittedName>
        <fullName evidence="1">Uncharacterized protein</fullName>
    </submittedName>
</protein>